<dbReference type="InterPro" id="IPR011333">
    <property type="entry name" value="SKP1/BTB/POZ_sf"/>
</dbReference>
<evidence type="ECO:0000313" key="5">
    <source>
        <dbReference type="EMBL" id="KAI1700431.1"/>
    </source>
</evidence>
<gene>
    <name evidence="5" type="ORF">DdX_16714</name>
</gene>
<dbReference type="GO" id="GO:0006511">
    <property type="term" value="P:ubiquitin-dependent protein catabolic process"/>
    <property type="evidence" value="ECO:0007669"/>
    <property type="project" value="InterPro"/>
</dbReference>
<dbReference type="InterPro" id="IPR001232">
    <property type="entry name" value="SKP1-like"/>
</dbReference>
<dbReference type="PIRSF" id="PIRSF028729">
    <property type="entry name" value="E3_ubiquit_lig_SCF_Skp"/>
    <property type="match status" value="1"/>
</dbReference>
<name>A0AAD4MMM7_9BILA</name>
<keyword evidence="2 3" id="KW-0833">Ubl conjugation pathway</keyword>
<comment type="function">
    <text evidence="3">Probable essential component of SCF (SKP1-CUL1-F-box protein) E3 ubiquitin-protein ligase complexes, which mediate the ubiquitination and subsequent proteasomal degradation of target proteins. Regulates cell proliferation during embryonic and larval development.</text>
</comment>
<dbReference type="InterPro" id="IPR036296">
    <property type="entry name" value="SKP1-like_dim_sf"/>
</dbReference>
<evidence type="ECO:0000256" key="2">
    <source>
        <dbReference type="ARBA" id="ARBA00022786"/>
    </source>
</evidence>
<dbReference type="SMART" id="SM00512">
    <property type="entry name" value="Skp1"/>
    <property type="match status" value="1"/>
</dbReference>
<evidence type="ECO:0000256" key="1">
    <source>
        <dbReference type="ARBA" id="ARBA00009993"/>
    </source>
</evidence>
<comment type="similarity">
    <text evidence="1 3">Belongs to the SKP1 family.</text>
</comment>
<dbReference type="InterPro" id="IPR016897">
    <property type="entry name" value="SKP1"/>
</dbReference>
<dbReference type="SUPFAM" id="SSF54695">
    <property type="entry name" value="POZ domain"/>
    <property type="match status" value="1"/>
</dbReference>
<evidence type="ECO:0000313" key="6">
    <source>
        <dbReference type="Proteomes" id="UP001201812"/>
    </source>
</evidence>
<evidence type="ECO:0000259" key="4">
    <source>
        <dbReference type="Pfam" id="PF01466"/>
    </source>
</evidence>
<accession>A0AAD4MMM7</accession>
<dbReference type="PANTHER" id="PTHR11165">
    <property type="entry name" value="SKP1"/>
    <property type="match status" value="1"/>
</dbReference>
<dbReference type="Gene3D" id="3.30.710.10">
    <property type="entry name" value="Potassium Channel Kv1.1, Chain A"/>
    <property type="match status" value="1"/>
</dbReference>
<keyword evidence="6" id="KW-1185">Reference proteome</keyword>
<dbReference type="SUPFAM" id="SSF81382">
    <property type="entry name" value="Skp1 dimerisation domain-like"/>
    <property type="match status" value="1"/>
</dbReference>
<evidence type="ECO:0000256" key="3">
    <source>
        <dbReference type="PIRNR" id="PIRNR028729"/>
    </source>
</evidence>
<dbReference type="Pfam" id="PF01466">
    <property type="entry name" value="Skp1"/>
    <property type="match status" value="1"/>
</dbReference>
<comment type="caution">
    <text evidence="5">The sequence shown here is derived from an EMBL/GenBank/DDBJ whole genome shotgun (WGS) entry which is preliminary data.</text>
</comment>
<proteinExistence type="inferred from homology"/>
<sequence length="189" mass="21766">MESEEAGPGPVSTSQMLACETSSRNIIACKTADGDTVHVEIEVMNQSKAFKEAAEQPDFTVFSAETVKTPIFIKIVDWCRQRIGVPEPVVRTDPRTGQRIWFKLTEYEKKFFAIPVPEIVEIMESAKQMQVESLYIYCAQSMANRIKNMTPEEIRQTLGLEDDLTLKEKFKIRKEHRSRMVKGDRRLKY</sequence>
<reference evidence="5" key="1">
    <citation type="submission" date="2022-01" db="EMBL/GenBank/DDBJ databases">
        <title>Genome Sequence Resource for Two Populations of Ditylenchus destructor, the Migratory Endoparasitic Phytonematode.</title>
        <authorList>
            <person name="Zhang H."/>
            <person name="Lin R."/>
            <person name="Xie B."/>
        </authorList>
    </citation>
    <scope>NUCLEOTIDE SEQUENCE</scope>
    <source>
        <strain evidence="5">BazhouSP</strain>
    </source>
</reference>
<comment type="pathway">
    <text evidence="3">Protein modification; protein ubiquitination.</text>
</comment>
<dbReference type="Proteomes" id="UP001201812">
    <property type="component" value="Unassembled WGS sequence"/>
</dbReference>
<dbReference type="AlphaFoldDB" id="A0AAD4MMM7"/>
<dbReference type="InterPro" id="IPR016072">
    <property type="entry name" value="Skp1_comp_dimer"/>
</dbReference>
<dbReference type="EMBL" id="JAKKPZ010000145">
    <property type="protein sequence ID" value="KAI1700431.1"/>
    <property type="molecule type" value="Genomic_DNA"/>
</dbReference>
<protein>
    <recommendedName>
        <fullName evidence="3">Skp1-related protein</fullName>
    </recommendedName>
</protein>
<feature type="domain" description="SKP1 component dimerisation" evidence="4">
    <location>
        <begin position="133"/>
        <end position="176"/>
    </location>
</feature>
<organism evidence="5 6">
    <name type="scientific">Ditylenchus destructor</name>
    <dbReference type="NCBI Taxonomy" id="166010"/>
    <lineage>
        <taxon>Eukaryota</taxon>
        <taxon>Metazoa</taxon>
        <taxon>Ecdysozoa</taxon>
        <taxon>Nematoda</taxon>
        <taxon>Chromadorea</taxon>
        <taxon>Rhabditida</taxon>
        <taxon>Tylenchina</taxon>
        <taxon>Tylenchomorpha</taxon>
        <taxon>Sphaerularioidea</taxon>
        <taxon>Anguinidae</taxon>
        <taxon>Anguininae</taxon>
        <taxon>Ditylenchus</taxon>
    </lineage>
</organism>